<dbReference type="Gene3D" id="1.50.10.140">
    <property type="match status" value="1"/>
</dbReference>
<dbReference type="Proteomes" id="UP000238261">
    <property type="component" value="Unassembled WGS sequence"/>
</dbReference>
<evidence type="ECO:0000256" key="1">
    <source>
        <dbReference type="SAM" id="Phobius"/>
    </source>
</evidence>
<dbReference type="Pfam" id="PF10091">
    <property type="entry name" value="Glycoamylase"/>
    <property type="match status" value="1"/>
</dbReference>
<organism evidence="3 4">
    <name type="scientific">Xanthomonas hyacinthi</name>
    <dbReference type="NCBI Taxonomy" id="56455"/>
    <lineage>
        <taxon>Bacteria</taxon>
        <taxon>Pseudomonadati</taxon>
        <taxon>Pseudomonadota</taxon>
        <taxon>Gammaproteobacteria</taxon>
        <taxon>Lysobacterales</taxon>
        <taxon>Lysobacteraceae</taxon>
        <taxon>Xanthomonas</taxon>
    </lineage>
</organism>
<feature type="transmembrane region" description="Helical" evidence="1">
    <location>
        <begin position="36"/>
        <end position="68"/>
    </location>
</feature>
<accession>A0A2S7ENY8</accession>
<reference evidence="4" key="1">
    <citation type="submission" date="2016-08" db="EMBL/GenBank/DDBJ databases">
        <authorList>
            <person name="Merda D."/>
            <person name="Briand M."/>
            <person name="Taghouti G."/>
            <person name="Carrere S."/>
            <person name="Gouzy J."/>
            <person name="Portier P."/>
            <person name="Jacques M.-A."/>
            <person name="Fischer-Le Saux M."/>
        </authorList>
    </citation>
    <scope>NUCLEOTIDE SEQUENCE [LARGE SCALE GENOMIC DNA]</scope>
    <source>
        <strain evidence="4">CFBP1156</strain>
    </source>
</reference>
<feature type="domain" description="Glycoamylase-like" evidence="2">
    <location>
        <begin position="468"/>
        <end position="660"/>
    </location>
</feature>
<protein>
    <recommendedName>
        <fullName evidence="2">Glycoamylase-like domain-containing protein</fullName>
    </recommendedName>
</protein>
<proteinExistence type="predicted"/>
<evidence type="ECO:0000313" key="4">
    <source>
        <dbReference type="Proteomes" id="UP000238261"/>
    </source>
</evidence>
<evidence type="ECO:0000313" key="3">
    <source>
        <dbReference type="EMBL" id="PPU93691.1"/>
    </source>
</evidence>
<keyword evidence="1" id="KW-0472">Membrane</keyword>
<dbReference type="InterPro" id="IPR019282">
    <property type="entry name" value="Glycoamylase-like_cons_dom"/>
</dbReference>
<feature type="transmembrane region" description="Helical" evidence="1">
    <location>
        <begin position="176"/>
        <end position="194"/>
    </location>
</feature>
<dbReference type="AlphaFoldDB" id="A0A2S7ENY8"/>
<keyword evidence="4" id="KW-1185">Reference proteome</keyword>
<evidence type="ECO:0000259" key="2">
    <source>
        <dbReference type="Pfam" id="PF10091"/>
    </source>
</evidence>
<name>A0A2S7ENY8_9XANT</name>
<sequence>MQSVLWMLMRKRPAGQLDFVSKFKLLGSLSNHIADVALFFLSVTLCAVAEGGLLFCVAMGVAFGGIVFRTLRRLFKMAYLGRGFSHDFGWIGITNDVQLGILRFGTLPGRAISIFWGILTGAYRFLWSRQLLLEWRTFRQEQVRTHRDPPLALIAANGGGSIAAVLLCIWLQGNMWAAICVATIWIITPLRLFIMGLRRTESCAPDAELTAIAWTTWRCVRDMLRRSPMSLIADSIGDGHIDLRTSPTNIGMSLVSVVSAEGLGFISRKSALGLVLGILRSSNRLERRRGHLLNWYDASTGQAIAQNVSSVDCANFIASLTVIRAWLNKAMGEGGQILIARAGALLSNALVDDFQGDDAACLRTIGSIFARMATDPDIDSVQYVRAAERLILSSENEVVRDLSSVILEYVNAGSAASYESEKDEAIRLVNGLLECDLSDFCDVGSGLLKVSLLDGSHEASGALYDLLASESRLAVLLGVGRGDFDSAAWLRLGRAKVGGPPCLLSWSGSLFEHLMPEIFFGAPAGSLLEISCRNAIRAHQANGVGDVWGRAECGYGDSLEPSYGPHGERSIALGEAGPPVDSIASYASILAVGFEIEAAVRNMRELRRLGAYCSHGFYESVNFGASAGIGILRRHYAHHQGMIIAAISNFLSGVVVRLMEADDDMRAASILLCEVFPEEVEVCSSPE</sequence>
<dbReference type="EMBL" id="MDEG01000042">
    <property type="protein sequence ID" value="PPU93691.1"/>
    <property type="molecule type" value="Genomic_DNA"/>
</dbReference>
<gene>
    <name evidence="3" type="ORF">XhyaCFBP1156_20540</name>
</gene>
<keyword evidence="1" id="KW-0812">Transmembrane</keyword>
<comment type="caution">
    <text evidence="3">The sequence shown here is derived from an EMBL/GenBank/DDBJ whole genome shotgun (WGS) entry which is preliminary data.</text>
</comment>
<keyword evidence="1" id="KW-1133">Transmembrane helix</keyword>